<dbReference type="AlphaFoldDB" id="A0A841EBR6"/>
<dbReference type="EMBL" id="JACHLY010000001">
    <property type="protein sequence ID" value="MBB5999864.1"/>
    <property type="molecule type" value="Genomic_DNA"/>
</dbReference>
<evidence type="ECO:0000256" key="1">
    <source>
        <dbReference type="SAM" id="Phobius"/>
    </source>
</evidence>
<dbReference type="RefSeq" id="WP_221457678.1">
    <property type="nucleotide sequence ID" value="NZ_BAABKT010000001.1"/>
</dbReference>
<gene>
    <name evidence="2" type="ORF">HNR25_003615</name>
</gene>
<sequence>MGNRRALVVVLVLLVGAVAVGLASVGADRVPFTAREAGTQDHTVPTLLYFALITLVDTFLGWCAVPVLLAYRAARSAGRAAAIGGVFALAALAVYTAGAYLAQVSDARRREAWESLGHPPPPAVPEPDALESALGMALSPMLPMAVVGAVLGALAGYHARRRPLLLLVLAAAAAVDLWRRADTPWVSVANGLPNVLLVAAAVAVAAWAVAATLRRRGAAGATSGAPV</sequence>
<keyword evidence="1" id="KW-0472">Membrane</keyword>
<proteinExistence type="predicted"/>
<name>A0A841EBR6_9ACTN</name>
<feature type="transmembrane region" description="Helical" evidence="1">
    <location>
        <begin position="81"/>
        <end position="102"/>
    </location>
</feature>
<feature type="transmembrane region" description="Helical" evidence="1">
    <location>
        <begin position="164"/>
        <end position="181"/>
    </location>
</feature>
<accession>A0A841EBR6</accession>
<evidence type="ECO:0000313" key="2">
    <source>
        <dbReference type="EMBL" id="MBB5999864.1"/>
    </source>
</evidence>
<feature type="transmembrane region" description="Helical" evidence="1">
    <location>
        <begin position="137"/>
        <end position="157"/>
    </location>
</feature>
<evidence type="ECO:0000313" key="3">
    <source>
        <dbReference type="Proteomes" id="UP000578077"/>
    </source>
</evidence>
<comment type="caution">
    <text evidence="2">The sequence shown here is derived from an EMBL/GenBank/DDBJ whole genome shotgun (WGS) entry which is preliminary data.</text>
</comment>
<keyword evidence="1" id="KW-0812">Transmembrane</keyword>
<keyword evidence="3" id="KW-1185">Reference proteome</keyword>
<protein>
    <submittedName>
        <fullName evidence="2">Uncharacterized protein</fullName>
    </submittedName>
</protein>
<keyword evidence="1" id="KW-1133">Transmembrane helix</keyword>
<organism evidence="2 3">
    <name type="scientific">Streptomonospora salina</name>
    <dbReference type="NCBI Taxonomy" id="104205"/>
    <lineage>
        <taxon>Bacteria</taxon>
        <taxon>Bacillati</taxon>
        <taxon>Actinomycetota</taxon>
        <taxon>Actinomycetes</taxon>
        <taxon>Streptosporangiales</taxon>
        <taxon>Nocardiopsidaceae</taxon>
        <taxon>Streptomonospora</taxon>
    </lineage>
</organism>
<reference evidence="2 3" key="1">
    <citation type="submission" date="2020-08" db="EMBL/GenBank/DDBJ databases">
        <title>Sequencing the genomes of 1000 actinobacteria strains.</title>
        <authorList>
            <person name="Klenk H.-P."/>
        </authorList>
    </citation>
    <scope>NUCLEOTIDE SEQUENCE [LARGE SCALE GENOMIC DNA]</scope>
    <source>
        <strain evidence="2 3">DSM 44593</strain>
    </source>
</reference>
<feature type="transmembrane region" description="Helical" evidence="1">
    <location>
        <begin position="193"/>
        <end position="213"/>
    </location>
</feature>
<dbReference type="Proteomes" id="UP000578077">
    <property type="component" value="Unassembled WGS sequence"/>
</dbReference>
<feature type="transmembrane region" description="Helical" evidence="1">
    <location>
        <begin position="47"/>
        <end position="69"/>
    </location>
</feature>